<feature type="domain" description="O-acyltransferase WSD1-like N-terminal" evidence="11">
    <location>
        <begin position="78"/>
        <end position="298"/>
    </location>
</feature>
<dbReference type="InterPro" id="IPR004255">
    <property type="entry name" value="O-acyltransferase_WSD1_N"/>
</dbReference>
<keyword evidence="6" id="KW-0256">Endoplasmic reticulum</keyword>
<evidence type="ECO:0000256" key="4">
    <source>
        <dbReference type="ARBA" id="ARBA00005189"/>
    </source>
</evidence>
<evidence type="ECO:0000256" key="2">
    <source>
        <dbReference type="ARBA" id="ARBA00004586"/>
    </source>
</evidence>
<comment type="pathway">
    <text evidence="4">Lipid metabolism.</text>
</comment>
<evidence type="ECO:0000313" key="13">
    <source>
        <dbReference type="EMBL" id="KAJ8446206.1"/>
    </source>
</evidence>
<dbReference type="OrthoDB" id="619536at2759"/>
<organism evidence="13 14">
    <name type="scientific">Carnegiea gigantea</name>
    <dbReference type="NCBI Taxonomy" id="171969"/>
    <lineage>
        <taxon>Eukaryota</taxon>
        <taxon>Viridiplantae</taxon>
        <taxon>Streptophyta</taxon>
        <taxon>Embryophyta</taxon>
        <taxon>Tracheophyta</taxon>
        <taxon>Spermatophyta</taxon>
        <taxon>Magnoliopsida</taxon>
        <taxon>eudicotyledons</taxon>
        <taxon>Gunneridae</taxon>
        <taxon>Pentapetalae</taxon>
        <taxon>Caryophyllales</taxon>
        <taxon>Cactineae</taxon>
        <taxon>Cactaceae</taxon>
        <taxon>Cactoideae</taxon>
        <taxon>Echinocereeae</taxon>
        <taxon>Carnegiea</taxon>
    </lineage>
</organism>
<dbReference type="Pfam" id="PF06974">
    <property type="entry name" value="WS_DGAT_C"/>
    <property type="match status" value="1"/>
</dbReference>
<dbReference type="PANTHER" id="PTHR31650:SF1">
    <property type="entry name" value="WAX ESTER SYNTHASE_DIACYLGLYCEROL ACYLTRANSFERASE 4-RELATED"/>
    <property type="match status" value="1"/>
</dbReference>
<comment type="caution">
    <text evidence="13">The sequence shown here is derived from an EMBL/GenBank/DDBJ whole genome shotgun (WGS) entry which is preliminary data.</text>
</comment>
<evidence type="ECO:0000313" key="14">
    <source>
        <dbReference type="Proteomes" id="UP001153076"/>
    </source>
</evidence>
<evidence type="ECO:0000259" key="12">
    <source>
        <dbReference type="Pfam" id="PF06974"/>
    </source>
</evidence>
<dbReference type="Pfam" id="PF03007">
    <property type="entry name" value="WS_DGAT_cat"/>
    <property type="match status" value="1"/>
</dbReference>
<keyword evidence="5" id="KW-0808">Transferase</keyword>
<feature type="domain" description="O-acyltransferase WSD1 C-terminal" evidence="12">
    <location>
        <begin position="366"/>
        <end position="505"/>
    </location>
</feature>
<evidence type="ECO:0000256" key="10">
    <source>
        <dbReference type="ARBA" id="ARBA00048109"/>
    </source>
</evidence>
<gene>
    <name evidence="13" type="ORF">Cgig2_015977</name>
</gene>
<comment type="subcellular location">
    <subcellularLocation>
        <location evidence="1">Cell membrane</location>
        <topology evidence="1">Single-pass membrane protein</topology>
    </subcellularLocation>
    <subcellularLocation>
        <location evidence="2">Endoplasmic reticulum membrane</location>
    </subcellularLocation>
</comment>
<dbReference type="GO" id="GO:0047196">
    <property type="term" value="F:long-chain-alcohol O-fatty-acyltransferase activity"/>
    <property type="evidence" value="ECO:0007669"/>
    <property type="project" value="UniProtKB-EC"/>
</dbReference>
<dbReference type="GO" id="GO:0004144">
    <property type="term" value="F:diacylglycerol O-acyltransferase activity"/>
    <property type="evidence" value="ECO:0007669"/>
    <property type="project" value="UniProtKB-EC"/>
</dbReference>
<comment type="similarity">
    <text evidence="8">In the N-terminal section; belongs to the long-chain O-acyltransferase family.</text>
</comment>
<dbReference type="PANTHER" id="PTHR31650">
    <property type="entry name" value="O-ACYLTRANSFERASE (WSD1-LIKE) FAMILY PROTEIN"/>
    <property type="match status" value="1"/>
</dbReference>
<comment type="pathway">
    <text evidence="3">Glycerolipid metabolism; triacylglycerol biosynthesis.</text>
</comment>
<dbReference type="GO" id="GO:0005886">
    <property type="term" value="C:plasma membrane"/>
    <property type="evidence" value="ECO:0007669"/>
    <property type="project" value="UniProtKB-SubCell"/>
</dbReference>
<dbReference type="InterPro" id="IPR045034">
    <property type="entry name" value="O-acyltransferase_WSD1-like"/>
</dbReference>
<evidence type="ECO:0000256" key="1">
    <source>
        <dbReference type="ARBA" id="ARBA00004162"/>
    </source>
</evidence>
<evidence type="ECO:0000256" key="6">
    <source>
        <dbReference type="ARBA" id="ARBA00022824"/>
    </source>
</evidence>
<dbReference type="GO" id="GO:0019432">
    <property type="term" value="P:triglyceride biosynthetic process"/>
    <property type="evidence" value="ECO:0007669"/>
    <property type="project" value="TreeGrafter"/>
</dbReference>
<evidence type="ECO:0008006" key="15">
    <source>
        <dbReference type="Google" id="ProtNLM"/>
    </source>
</evidence>
<name>A0A9Q1QLR2_9CARY</name>
<proteinExistence type="inferred from homology"/>
<evidence type="ECO:0000256" key="9">
    <source>
        <dbReference type="ARBA" id="ARBA00047604"/>
    </source>
</evidence>
<comment type="catalytic activity">
    <reaction evidence="9">
        <text>a long chain fatty alcohol + a fatty acyl-CoA = a long-chain alcohol wax ester + CoA</text>
        <dbReference type="Rhea" id="RHEA:38443"/>
        <dbReference type="ChEBI" id="CHEBI:17135"/>
        <dbReference type="ChEBI" id="CHEBI:57287"/>
        <dbReference type="ChEBI" id="CHEBI:77636"/>
        <dbReference type="ChEBI" id="CHEBI:235323"/>
        <dbReference type="EC" id="2.3.1.75"/>
    </reaction>
</comment>
<protein>
    <recommendedName>
        <fullName evidence="15">Diacylglycerol O-acyltransferase</fullName>
    </recommendedName>
</protein>
<evidence type="ECO:0000256" key="7">
    <source>
        <dbReference type="ARBA" id="ARBA00023315"/>
    </source>
</evidence>
<dbReference type="SUPFAM" id="SSF52777">
    <property type="entry name" value="CoA-dependent acyltransferases"/>
    <property type="match status" value="1"/>
</dbReference>
<dbReference type="EMBL" id="JAKOGI010000058">
    <property type="protein sequence ID" value="KAJ8446206.1"/>
    <property type="molecule type" value="Genomic_DNA"/>
</dbReference>
<keyword evidence="7" id="KW-0012">Acyltransferase</keyword>
<accession>A0A9Q1QLR2</accession>
<evidence type="ECO:0000259" key="11">
    <source>
        <dbReference type="Pfam" id="PF03007"/>
    </source>
</evidence>
<evidence type="ECO:0000256" key="5">
    <source>
        <dbReference type="ARBA" id="ARBA00022679"/>
    </source>
</evidence>
<dbReference type="InterPro" id="IPR009721">
    <property type="entry name" value="O-acyltransferase_WSD1_C"/>
</dbReference>
<sequence>MEKEALNNSRNTMELCKGGLKPINTTVPTSGMDEEEEEEVEPLSPMGHIFHVPGLNYFIIAVLGCKIKVDVEMIKYGIKQTLIKHPRFSSKLLFDVKDPTKPVAWIRTKVNVDDHIVVPDLDPNMDSPDQFVEDYLSNLTKYPFDLSKPLWEVHILNVKTSDAAAVGVFKIHHSLGDGVSLISLLLACARKSSDPNALPTLPVARKKPQPATRSSRHSGFLKCFFGSLMMLKVLWNSVVDIALFLATMVFLKDKNDFMRDGAHHDGEQPPKRFVYKTFSFDDIKLVKNAMGVTVNDVVMGITQAGLSRYLNKKHGKDKGDHNNALVNNLPKDIRLRAVLVMNLRSHTMIEGLAKRMEADTKVDWDWGNLVGYVLLPLHIGIKDDPLDYIRDAKATIDRKKQSYEAQLSYSATKCFLNTLGLGVAVPLMHNSIGNTTLTFSNLVGPLEEVSFYGHPMAFLAPSFYGAPQPLIVSFQSYMDKMTVVVAVDEDIIPDPHNLCNEIVDSVILAKNAVIQKKLESL</sequence>
<reference evidence="13" key="1">
    <citation type="submission" date="2022-04" db="EMBL/GenBank/DDBJ databases">
        <title>Carnegiea gigantea Genome sequencing and assembly v2.</title>
        <authorList>
            <person name="Copetti D."/>
            <person name="Sanderson M.J."/>
            <person name="Burquez A."/>
            <person name="Wojciechowski M.F."/>
        </authorList>
    </citation>
    <scope>NUCLEOTIDE SEQUENCE</scope>
    <source>
        <strain evidence="13">SGP5-SGP5p</strain>
        <tissue evidence="13">Aerial part</tissue>
    </source>
</reference>
<dbReference type="Gene3D" id="3.30.559.10">
    <property type="entry name" value="Chloramphenicol acetyltransferase-like domain"/>
    <property type="match status" value="1"/>
</dbReference>
<dbReference type="AlphaFoldDB" id="A0A9Q1QLR2"/>
<evidence type="ECO:0000256" key="3">
    <source>
        <dbReference type="ARBA" id="ARBA00004771"/>
    </source>
</evidence>
<dbReference type="Proteomes" id="UP001153076">
    <property type="component" value="Unassembled WGS sequence"/>
</dbReference>
<dbReference type="InterPro" id="IPR023213">
    <property type="entry name" value="CAT-like_dom_sf"/>
</dbReference>
<evidence type="ECO:0000256" key="8">
    <source>
        <dbReference type="ARBA" id="ARBA00024360"/>
    </source>
</evidence>
<keyword evidence="14" id="KW-1185">Reference proteome</keyword>
<comment type="catalytic activity">
    <reaction evidence="10">
        <text>an acyl-CoA + a 1,2-diacyl-sn-glycerol = a triacyl-sn-glycerol + CoA</text>
        <dbReference type="Rhea" id="RHEA:10868"/>
        <dbReference type="ChEBI" id="CHEBI:17815"/>
        <dbReference type="ChEBI" id="CHEBI:57287"/>
        <dbReference type="ChEBI" id="CHEBI:58342"/>
        <dbReference type="ChEBI" id="CHEBI:64615"/>
        <dbReference type="EC" id="2.3.1.20"/>
    </reaction>
</comment>
<dbReference type="GO" id="GO:0005789">
    <property type="term" value="C:endoplasmic reticulum membrane"/>
    <property type="evidence" value="ECO:0007669"/>
    <property type="project" value="UniProtKB-SubCell"/>
</dbReference>